<sequence length="523" mass="54210">MAVRPLVTTGVALLSAGALVAGTPALFVPRDEITVAASTAEAPAQRTLTAEQIQLVALSLEGALGSFLDGYGGYYYQGYVPLPSPGYVLVEGKLVDPPEGTPAGTALLGPDGKPLYKDAAGTIPATVGDMGENVQFYDAAGKKVNENFYDPGNCSATGAVCHDGFTGLAYYLSDNILPLDIVDNIFFEGGITDFAYLGSVVAAAAVDAFDPTQKLQLSKRVDEFFSGGASLVAYSIINDNLPDDAVGQWVKGLNYSFFDGGVTAVVNYVVETVKQLTTPAEPEADAAGVSLLSAVEKVEEKAEADSGAVSSATLPNVGKLLSLPTPKLDVESPIKKLAAQLEAPAGPKVVETADVKDEEVAPAEPAEEGTAAPVTPAAEVTKPEAPKFELPKLPKLNLDLTPKVETTKEVKEVKEPAAEEKSDEATTPDSGTASGSGTTTSKKFEPKSRATERKQSAGEKFVEKATKNLEKAFKPTTKAGASKQETAKGGTAKSDADSASGAKAGNAHSDTNDNKGTKDNKDK</sequence>
<reference evidence="2" key="2">
    <citation type="journal article" date="2022" name="BMC Genomics">
        <title>Comparative genome analysis of mycobacteria focusing on tRNA and non-coding RNA.</title>
        <authorList>
            <person name="Behra P.R.K."/>
            <person name="Pettersson B.M.F."/>
            <person name="Ramesh M."/>
            <person name="Das S."/>
            <person name="Dasgupta S."/>
            <person name="Kirsebom L.A."/>
        </authorList>
    </citation>
    <scope>NUCLEOTIDE SEQUENCE</scope>
    <source>
        <strain evidence="2">DSM 44242</strain>
    </source>
</reference>
<organism evidence="2 3">
    <name type="scientific">Mycolicibacterium porcinum</name>
    <dbReference type="NCBI Taxonomy" id="39693"/>
    <lineage>
        <taxon>Bacteria</taxon>
        <taxon>Bacillati</taxon>
        <taxon>Actinomycetota</taxon>
        <taxon>Actinomycetes</taxon>
        <taxon>Mycobacteriales</taxon>
        <taxon>Mycobacteriaceae</taxon>
        <taxon>Mycolicibacterium</taxon>
    </lineage>
</organism>
<reference evidence="2" key="1">
    <citation type="submission" date="2020-07" db="EMBL/GenBank/DDBJ databases">
        <authorList>
            <person name="Pettersson B.M.F."/>
            <person name="Behra P.R.K."/>
            <person name="Ramesh M."/>
            <person name="Das S."/>
            <person name="Dasgupta S."/>
            <person name="Kirsebom L.A."/>
        </authorList>
    </citation>
    <scope>NUCLEOTIDE SEQUENCE</scope>
    <source>
        <strain evidence="2">DSM 44242</strain>
    </source>
</reference>
<proteinExistence type="predicted"/>
<dbReference type="Proteomes" id="UP001141659">
    <property type="component" value="Unassembled WGS sequence"/>
</dbReference>
<gene>
    <name evidence="2" type="ORF">H5P34_02895</name>
</gene>
<evidence type="ECO:0000313" key="3">
    <source>
        <dbReference type="Proteomes" id="UP001141659"/>
    </source>
</evidence>
<evidence type="ECO:0008006" key="4">
    <source>
        <dbReference type="Google" id="ProtNLM"/>
    </source>
</evidence>
<name>A0AAW5SYL0_9MYCO</name>
<accession>A0AAW5SYL0</accession>
<feature type="compositionally biased region" description="Basic and acidic residues" evidence="1">
    <location>
        <begin position="510"/>
        <end position="523"/>
    </location>
</feature>
<protein>
    <recommendedName>
        <fullName evidence="4">PE-PPE domain-containing protein</fullName>
    </recommendedName>
</protein>
<feature type="compositionally biased region" description="Basic and acidic residues" evidence="1">
    <location>
        <begin position="381"/>
        <end position="392"/>
    </location>
</feature>
<dbReference type="RefSeq" id="WP_036447829.1">
    <property type="nucleotide sequence ID" value="NZ_JACKVC010000009.1"/>
</dbReference>
<dbReference type="AlphaFoldDB" id="A0AAW5SYL0"/>
<evidence type="ECO:0000313" key="2">
    <source>
        <dbReference type="EMBL" id="MCV7386998.1"/>
    </source>
</evidence>
<comment type="caution">
    <text evidence="2">The sequence shown here is derived from an EMBL/GenBank/DDBJ whole genome shotgun (WGS) entry which is preliminary data.</text>
</comment>
<feature type="compositionally biased region" description="Basic and acidic residues" evidence="1">
    <location>
        <begin position="442"/>
        <end position="473"/>
    </location>
</feature>
<evidence type="ECO:0000256" key="1">
    <source>
        <dbReference type="SAM" id="MobiDB-lite"/>
    </source>
</evidence>
<feature type="compositionally biased region" description="Low complexity" evidence="1">
    <location>
        <begin position="427"/>
        <end position="441"/>
    </location>
</feature>
<feature type="compositionally biased region" description="Low complexity" evidence="1">
    <location>
        <begin position="368"/>
        <end position="380"/>
    </location>
</feature>
<feature type="compositionally biased region" description="Basic and acidic residues" evidence="1">
    <location>
        <begin position="405"/>
        <end position="424"/>
    </location>
</feature>
<feature type="region of interest" description="Disordered" evidence="1">
    <location>
        <begin position="358"/>
        <end position="523"/>
    </location>
</feature>
<dbReference type="EMBL" id="JACKVC010000009">
    <property type="protein sequence ID" value="MCV7386998.1"/>
    <property type="molecule type" value="Genomic_DNA"/>
</dbReference>